<gene>
    <name evidence="1" type="ORF">AOX59_00005</name>
</gene>
<reference evidence="1 2" key="1">
    <citation type="submission" date="2016-01" db="EMBL/GenBank/DDBJ databases">
        <title>Complete genome sequence of strain Lentibacillus amyloliquefaciens LAM0015T isolated from saline sediment.</title>
        <authorList>
            <person name="Wang J.-L."/>
            <person name="He M.-X."/>
        </authorList>
    </citation>
    <scope>NUCLEOTIDE SEQUENCE [LARGE SCALE GENOMIC DNA]</scope>
    <source>
        <strain evidence="1 2">LAM0015</strain>
    </source>
</reference>
<dbReference type="SUPFAM" id="SSF53335">
    <property type="entry name" value="S-adenosyl-L-methionine-dependent methyltransferases"/>
    <property type="match status" value="1"/>
</dbReference>
<dbReference type="InterPro" id="IPR029063">
    <property type="entry name" value="SAM-dependent_MTases_sf"/>
</dbReference>
<proteinExistence type="predicted"/>
<organism evidence="1 2">
    <name type="scientific">Lentibacillus amyloliquefaciens</name>
    <dbReference type="NCBI Taxonomy" id="1472767"/>
    <lineage>
        <taxon>Bacteria</taxon>
        <taxon>Bacillati</taxon>
        <taxon>Bacillota</taxon>
        <taxon>Bacilli</taxon>
        <taxon>Bacillales</taxon>
        <taxon>Bacillaceae</taxon>
        <taxon>Lentibacillus</taxon>
    </lineage>
</organism>
<accession>A0A0U4FRZ2</accession>
<keyword evidence="2" id="KW-1185">Reference proteome</keyword>
<dbReference type="EMBL" id="CP013862">
    <property type="protein sequence ID" value="ALX50484.1"/>
    <property type="molecule type" value="Genomic_DNA"/>
</dbReference>
<dbReference type="AlphaFoldDB" id="A0A0U4FRZ2"/>
<dbReference type="OrthoDB" id="32195at2"/>
<dbReference type="Proteomes" id="UP000050331">
    <property type="component" value="Chromosome"/>
</dbReference>
<evidence type="ECO:0000313" key="1">
    <source>
        <dbReference type="EMBL" id="ALX50484.1"/>
    </source>
</evidence>
<dbReference type="KEGG" id="lao:AOX59_00005"/>
<sequence length="217" mass="25662">MPAIQFNDQKEQEITKSFYQDYQTVQNALFLHLLEKNTQLSEPVLFDKSQKILNRILLLCFCEDYHLLSMKSFRKILQNEQHIFNTDGKQLWEKSKSLFRSFGESLADAAISKFFQEDTFLTQLTLKNNIFPAFKTITAYDFASDFDINVFGYVFEHTINDMGKRKKDGIFYTSSDITRLLLEETLLNWVNDRKNELYESFTGAEKVTEFNRKLLQY</sequence>
<dbReference type="RefSeq" id="WP_068448035.1">
    <property type="nucleotide sequence ID" value="NZ_CP013862.1"/>
</dbReference>
<name>A0A0U4FRZ2_9BACI</name>
<evidence type="ECO:0000313" key="2">
    <source>
        <dbReference type="Proteomes" id="UP000050331"/>
    </source>
</evidence>
<protein>
    <submittedName>
        <fullName evidence="1">Uncharacterized protein</fullName>
    </submittedName>
</protein>
<dbReference type="STRING" id="1472767.AOX59_00005"/>